<dbReference type="GO" id="GO:0005975">
    <property type="term" value="P:carbohydrate metabolic process"/>
    <property type="evidence" value="ECO:0007669"/>
    <property type="project" value="InterPro"/>
</dbReference>
<dbReference type="Gene3D" id="3.20.20.80">
    <property type="entry name" value="Glycosidases"/>
    <property type="match status" value="1"/>
</dbReference>
<proteinExistence type="inferred from homology"/>
<accession>T1AJD7</accession>
<comment type="similarity">
    <text evidence="2">Belongs to the disproportionating enzyme family.</text>
</comment>
<dbReference type="InterPro" id="IPR003385">
    <property type="entry name" value="Glyco_hydro_77"/>
</dbReference>
<evidence type="ECO:0000256" key="7">
    <source>
        <dbReference type="ARBA" id="ARBA00031423"/>
    </source>
</evidence>
<sequence length="57" mass="6339">MLDRRRAGVLAHLSSLHWPLGRGGRAFVDWLAAAGFTVWQFLPVGPTGTDRSPYFAR</sequence>
<protein>
    <recommendedName>
        <fullName evidence="3">4-alpha-glucanotransferase</fullName>
        <ecNumber evidence="3">2.4.1.25</ecNumber>
    </recommendedName>
    <alternativeName>
        <fullName evidence="7">Amylomaltase</fullName>
    </alternativeName>
    <alternativeName>
        <fullName evidence="8">Disproportionating enzyme</fullName>
    </alternativeName>
</protein>
<feature type="non-terminal residue" evidence="9">
    <location>
        <position position="57"/>
    </location>
</feature>
<dbReference type="EMBL" id="AUZX01007157">
    <property type="protein sequence ID" value="EQD60641.1"/>
    <property type="molecule type" value="Genomic_DNA"/>
</dbReference>
<reference evidence="9" key="1">
    <citation type="submission" date="2013-08" db="EMBL/GenBank/DDBJ databases">
        <authorList>
            <person name="Mendez C."/>
            <person name="Richter M."/>
            <person name="Ferrer M."/>
            <person name="Sanchez J."/>
        </authorList>
    </citation>
    <scope>NUCLEOTIDE SEQUENCE</scope>
</reference>
<evidence type="ECO:0000256" key="2">
    <source>
        <dbReference type="ARBA" id="ARBA00005684"/>
    </source>
</evidence>
<keyword evidence="9" id="KW-0378">Hydrolase</keyword>
<evidence type="ECO:0000313" key="9">
    <source>
        <dbReference type="EMBL" id="EQD60641.1"/>
    </source>
</evidence>
<dbReference type="InterPro" id="IPR017853">
    <property type="entry name" value="GH"/>
</dbReference>
<evidence type="ECO:0000256" key="3">
    <source>
        <dbReference type="ARBA" id="ARBA00012560"/>
    </source>
</evidence>
<dbReference type="Pfam" id="PF02446">
    <property type="entry name" value="Glyco_hydro_77"/>
    <property type="match status" value="1"/>
</dbReference>
<reference evidence="9" key="2">
    <citation type="journal article" date="2014" name="ISME J.">
        <title>Microbial stratification in low pH oxic and suboxic macroscopic growths along an acid mine drainage.</title>
        <authorList>
            <person name="Mendez-Garcia C."/>
            <person name="Mesa V."/>
            <person name="Sprenger R.R."/>
            <person name="Richter M."/>
            <person name="Diez M.S."/>
            <person name="Solano J."/>
            <person name="Bargiela R."/>
            <person name="Golyshina O.V."/>
            <person name="Manteca A."/>
            <person name="Ramos J.L."/>
            <person name="Gallego J.R."/>
            <person name="Llorente I."/>
            <person name="Martins Dos Santos V.A."/>
            <person name="Jensen O.N."/>
            <person name="Pelaez A.I."/>
            <person name="Sanchez J."/>
            <person name="Ferrer M."/>
        </authorList>
    </citation>
    <scope>NUCLEOTIDE SEQUENCE</scope>
</reference>
<evidence type="ECO:0000256" key="1">
    <source>
        <dbReference type="ARBA" id="ARBA00000439"/>
    </source>
</evidence>
<dbReference type="SUPFAM" id="SSF51445">
    <property type="entry name" value="(Trans)glycosidases"/>
    <property type="match status" value="1"/>
</dbReference>
<keyword evidence="4 9" id="KW-0328">Glycosyltransferase</keyword>
<dbReference type="AlphaFoldDB" id="T1AJD7"/>
<evidence type="ECO:0000256" key="4">
    <source>
        <dbReference type="ARBA" id="ARBA00022676"/>
    </source>
</evidence>
<keyword evidence="5 9" id="KW-0808">Transferase</keyword>
<dbReference type="GO" id="GO:0004134">
    <property type="term" value="F:4-alpha-glucanotransferase activity"/>
    <property type="evidence" value="ECO:0007669"/>
    <property type="project" value="UniProtKB-EC"/>
</dbReference>
<evidence type="ECO:0000256" key="6">
    <source>
        <dbReference type="ARBA" id="ARBA00023277"/>
    </source>
</evidence>
<name>T1AJD7_9ZZZZ</name>
<comment type="caution">
    <text evidence="9">The sequence shown here is derived from an EMBL/GenBank/DDBJ whole genome shotgun (WGS) entry which is preliminary data.</text>
</comment>
<gene>
    <name evidence="9" type="ORF">B1A_10051</name>
</gene>
<evidence type="ECO:0000256" key="5">
    <source>
        <dbReference type="ARBA" id="ARBA00022679"/>
    </source>
</evidence>
<dbReference type="GO" id="GO:0016787">
    <property type="term" value="F:hydrolase activity"/>
    <property type="evidence" value="ECO:0007669"/>
    <property type="project" value="UniProtKB-KW"/>
</dbReference>
<organism evidence="9">
    <name type="scientific">mine drainage metagenome</name>
    <dbReference type="NCBI Taxonomy" id="410659"/>
    <lineage>
        <taxon>unclassified sequences</taxon>
        <taxon>metagenomes</taxon>
        <taxon>ecological metagenomes</taxon>
    </lineage>
</organism>
<dbReference type="EC" id="2.4.1.25" evidence="3"/>
<evidence type="ECO:0000256" key="8">
    <source>
        <dbReference type="ARBA" id="ARBA00031501"/>
    </source>
</evidence>
<comment type="catalytic activity">
    <reaction evidence="1">
        <text>Transfers a segment of a (1-&gt;4)-alpha-D-glucan to a new position in an acceptor, which may be glucose or a (1-&gt;4)-alpha-D-glucan.</text>
        <dbReference type="EC" id="2.4.1.25"/>
    </reaction>
</comment>
<keyword evidence="6" id="KW-0119">Carbohydrate metabolism</keyword>